<evidence type="ECO:0000259" key="2">
    <source>
        <dbReference type="Pfam" id="PF11887"/>
    </source>
</evidence>
<protein>
    <submittedName>
        <fullName evidence="3">Phospholipid/cholesterol/gamma-HCH transport system substrate-binding protein</fullName>
    </submittedName>
</protein>
<dbReference type="PANTHER" id="PTHR33371">
    <property type="entry name" value="INTERMEMBRANE PHOSPHOLIPID TRANSPORT SYSTEM BINDING PROTEIN MLAD-RELATED"/>
    <property type="match status" value="1"/>
</dbReference>
<dbReference type="InterPro" id="IPR052336">
    <property type="entry name" value="MlaD_Phospholipid_Transporter"/>
</dbReference>
<feature type="domain" description="Mammalian cell entry C-terminal" evidence="2">
    <location>
        <begin position="121"/>
        <end position="294"/>
    </location>
</feature>
<evidence type="ECO:0000259" key="1">
    <source>
        <dbReference type="Pfam" id="PF02470"/>
    </source>
</evidence>
<dbReference type="RefSeq" id="WP_116172388.1">
    <property type="nucleotide sequence ID" value="NZ_CP144375.1"/>
</dbReference>
<sequence length="421" mass="43120">MLTRKVRLQIVAFVVIALVGVSYAGFRYAGVDRLFGPRGYAIDVALADSGGIFTGAEVTYRGVTVGRVGPLTLSKDGVHVELDIDSSDTRIPANSQAVVADRSAVGEQYVDLRPNTDDGPYLAAGATIPQARTATPPPVQDLLTNLDDLSSSVPTESLRTVVDELDTAFQGAGPNLQTLLDTTSSFTRAASQHLPQTTTLLADGNTVLQTQLDKSSDILSFSHSLSQLAAQLKSSDGDLRKLITTAPQAADQIDGVLRDSGVSLGNLTANLLTTSQILLPRRDGLEQIFVTYPAVVGGSYTVVPGDGTAHFGLAVNLFDPPPCTKGYEGTAKRAGDVTAPVAPNTQAYCAEPTGSPIDVRGAQNAPYGGKPAVPVAGGGAGAGQQSPAAPPGLAPMVGLLPGLGSANLGPAGLAQLLGLSG</sequence>
<evidence type="ECO:0000313" key="4">
    <source>
        <dbReference type="Proteomes" id="UP000256269"/>
    </source>
</evidence>
<dbReference type="AlphaFoldDB" id="A0A3E0I9Y6"/>
<dbReference type="InterPro" id="IPR005693">
    <property type="entry name" value="Mce"/>
</dbReference>
<organism evidence="3 4">
    <name type="scientific">Kutzneria buriramensis</name>
    <dbReference type="NCBI Taxonomy" id="1045776"/>
    <lineage>
        <taxon>Bacteria</taxon>
        <taxon>Bacillati</taxon>
        <taxon>Actinomycetota</taxon>
        <taxon>Actinomycetes</taxon>
        <taxon>Pseudonocardiales</taxon>
        <taxon>Pseudonocardiaceae</taxon>
        <taxon>Kutzneria</taxon>
    </lineage>
</organism>
<name>A0A3E0I9Y6_9PSEU</name>
<dbReference type="InterPro" id="IPR003399">
    <property type="entry name" value="Mce/MlaD"/>
</dbReference>
<keyword evidence="4" id="KW-1185">Reference proteome</keyword>
<dbReference type="GO" id="GO:0005576">
    <property type="term" value="C:extracellular region"/>
    <property type="evidence" value="ECO:0007669"/>
    <property type="project" value="TreeGrafter"/>
</dbReference>
<dbReference type="OrthoDB" id="4741753at2"/>
<evidence type="ECO:0000313" key="3">
    <source>
        <dbReference type="EMBL" id="REH55480.1"/>
    </source>
</evidence>
<dbReference type="EMBL" id="QUNO01000001">
    <property type="protein sequence ID" value="REH55480.1"/>
    <property type="molecule type" value="Genomic_DNA"/>
</dbReference>
<reference evidence="3 4" key="1">
    <citation type="submission" date="2018-08" db="EMBL/GenBank/DDBJ databases">
        <title>Genomic Encyclopedia of Archaeal and Bacterial Type Strains, Phase II (KMG-II): from individual species to whole genera.</title>
        <authorList>
            <person name="Goeker M."/>
        </authorList>
    </citation>
    <scope>NUCLEOTIDE SEQUENCE [LARGE SCALE GENOMIC DNA]</scope>
    <source>
        <strain evidence="3 4">DSM 45791</strain>
    </source>
</reference>
<accession>A0A3E0I9Y6</accession>
<dbReference type="Pfam" id="PF02470">
    <property type="entry name" value="MlaD"/>
    <property type="match status" value="1"/>
</dbReference>
<dbReference type="Proteomes" id="UP000256269">
    <property type="component" value="Unassembled WGS sequence"/>
</dbReference>
<comment type="caution">
    <text evidence="3">The sequence shown here is derived from an EMBL/GenBank/DDBJ whole genome shotgun (WGS) entry which is preliminary data.</text>
</comment>
<dbReference type="Pfam" id="PF11887">
    <property type="entry name" value="Mce4_CUP1"/>
    <property type="match status" value="1"/>
</dbReference>
<dbReference type="NCBIfam" id="TIGR00996">
    <property type="entry name" value="Mtu_fam_mce"/>
    <property type="match status" value="1"/>
</dbReference>
<dbReference type="InterPro" id="IPR024516">
    <property type="entry name" value="Mce_C"/>
</dbReference>
<feature type="domain" description="Mce/MlaD" evidence="1">
    <location>
        <begin position="38"/>
        <end position="114"/>
    </location>
</feature>
<proteinExistence type="predicted"/>
<gene>
    <name evidence="3" type="ORF">BCF44_101504</name>
</gene>
<dbReference type="PANTHER" id="PTHR33371:SF16">
    <property type="entry name" value="MCE-FAMILY PROTEIN MCE3F"/>
    <property type="match status" value="1"/>
</dbReference>